<proteinExistence type="predicted"/>
<gene>
    <name evidence="2" type="ORF">KP509_10G034300</name>
</gene>
<organism evidence="2 3">
    <name type="scientific">Ceratopteris richardii</name>
    <name type="common">Triangle waterfern</name>
    <dbReference type="NCBI Taxonomy" id="49495"/>
    <lineage>
        <taxon>Eukaryota</taxon>
        <taxon>Viridiplantae</taxon>
        <taxon>Streptophyta</taxon>
        <taxon>Embryophyta</taxon>
        <taxon>Tracheophyta</taxon>
        <taxon>Polypodiopsida</taxon>
        <taxon>Polypodiidae</taxon>
        <taxon>Polypodiales</taxon>
        <taxon>Pteridineae</taxon>
        <taxon>Pteridaceae</taxon>
        <taxon>Parkerioideae</taxon>
        <taxon>Ceratopteris</taxon>
    </lineage>
</organism>
<feature type="compositionally biased region" description="Polar residues" evidence="1">
    <location>
        <begin position="277"/>
        <end position="290"/>
    </location>
</feature>
<feature type="region of interest" description="Disordered" evidence="1">
    <location>
        <begin position="337"/>
        <end position="377"/>
    </location>
</feature>
<protein>
    <submittedName>
        <fullName evidence="2">Uncharacterized protein</fullName>
    </submittedName>
</protein>
<comment type="caution">
    <text evidence="2">The sequence shown here is derived from an EMBL/GenBank/DDBJ whole genome shotgun (WGS) entry which is preliminary data.</text>
</comment>
<dbReference type="AlphaFoldDB" id="A0A8T2U3P3"/>
<accession>A0A8T2U3P3</accession>
<keyword evidence="3" id="KW-1185">Reference proteome</keyword>
<name>A0A8T2U3P3_CERRI</name>
<sequence>MRLAARACRSWPQRGQCTSFITRVRFFSSIFEASGRKDESAERVSFQHSENSHSKIETRISGDGFPASERIHMKASVASDEGKSVSTLAQRMPNDRQAHLAEDSQERNRWLGAQQQLLHRCILFEREGNVLCGAEAGSESDGGESSGIFDDILQDDATPKADSQRCSLSDLIRQHMKAFSSIRKMEKHEADLDVIGHRQEKVGLYLGGGCKYDSDDASMQASHKKTVHFDTHTEAEFSNVQEQKAGRTHCVSHSNLPSQHRKSRDMVGLVQRDSFDQRCNNNEGQRNTMMQYCGDDSDSESETENFVSRRNYDKERSLNKKSRQCYYADRPLCPEDVSSATESFGSGRATSKERDKYNKNKHQHAEHEYLDAGPESGVDVYNSRRKHSREGSRYLTSRQGYECFETDSESEIDDLSFRRKNREKCRYGVGRRGHVNIKSLSGVEYETKSYVSERSFFGGKSKSIKSKYHGHTDLDLDGGVVSRASSKREKKAGAVSDRSW</sequence>
<feature type="compositionally biased region" description="Basic and acidic residues" evidence="1">
    <location>
        <begin position="350"/>
        <end position="370"/>
    </location>
</feature>
<evidence type="ECO:0000313" key="3">
    <source>
        <dbReference type="Proteomes" id="UP000825935"/>
    </source>
</evidence>
<feature type="region of interest" description="Disordered" evidence="1">
    <location>
        <begin position="277"/>
        <end position="319"/>
    </location>
</feature>
<reference evidence="2" key="1">
    <citation type="submission" date="2021-08" db="EMBL/GenBank/DDBJ databases">
        <title>WGS assembly of Ceratopteris richardii.</title>
        <authorList>
            <person name="Marchant D.B."/>
            <person name="Chen G."/>
            <person name="Jenkins J."/>
            <person name="Shu S."/>
            <person name="Leebens-Mack J."/>
            <person name="Grimwood J."/>
            <person name="Schmutz J."/>
            <person name="Soltis P."/>
            <person name="Soltis D."/>
            <person name="Chen Z.-H."/>
        </authorList>
    </citation>
    <scope>NUCLEOTIDE SEQUENCE</scope>
    <source>
        <strain evidence="2">Whitten #5841</strain>
        <tissue evidence="2">Leaf</tissue>
    </source>
</reference>
<feature type="region of interest" description="Disordered" evidence="1">
    <location>
        <begin position="39"/>
        <end position="64"/>
    </location>
</feature>
<dbReference type="Proteomes" id="UP000825935">
    <property type="component" value="Chromosome 10"/>
</dbReference>
<dbReference type="EMBL" id="CM035415">
    <property type="protein sequence ID" value="KAH7427209.1"/>
    <property type="molecule type" value="Genomic_DNA"/>
</dbReference>
<feature type="compositionally biased region" description="Basic and acidic residues" evidence="1">
    <location>
        <begin position="50"/>
        <end position="60"/>
    </location>
</feature>
<evidence type="ECO:0000313" key="2">
    <source>
        <dbReference type="EMBL" id="KAH7427209.1"/>
    </source>
</evidence>
<evidence type="ECO:0000256" key="1">
    <source>
        <dbReference type="SAM" id="MobiDB-lite"/>
    </source>
</evidence>
<feature type="region of interest" description="Disordered" evidence="1">
    <location>
        <begin position="461"/>
        <end position="500"/>
    </location>
</feature>